<gene>
    <name evidence="2" type="ORF">NDU88_009884</name>
</gene>
<keyword evidence="1" id="KW-0732">Signal</keyword>
<organism evidence="2 3">
    <name type="scientific">Pleurodeles waltl</name>
    <name type="common">Iberian ribbed newt</name>
    <dbReference type="NCBI Taxonomy" id="8319"/>
    <lineage>
        <taxon>Eukaryota</taxon>
        <taxon>Metazoa</taxon>
        <taxon>Chordata</taxon>
        <taxon>Craniata</taxon>
        <taxon>Vertebrata</taxon>
        <taxon>Euteleostomi</taxon>
        <taxon>Amphibia</taxon>
        <taxon>Batrachia</taxon>
        <taxon>Caudata</taxon>
        <taxon>Salamandroidea</taxon>
        <taxon>Salamandridae</taxon>
        <taxon>Pleurodelinae</taxon>
        <taxon>Pleurodeles</taxon>
    </lineage>
</organism>
<reference evidence="2" key="1">
    <citation type="journal article" date="2022" name="bioRxiv">
        <title>Sequencing and chromosome-scale assembly of the giantPleurodeles waltlgenome.</title>
        <authorList>
            <person name="Brown T."/>
            <person name="Elewa A."/>
            <person name="Iarovenko S."/>
            <person name="Subramanian E."/>
            <person name="Araus A.J."/>
            <person name="Petzold A."/>
            <person name="Susuki M."/>
            <person name="Suzuki K.-i.T."/>
            <person name="Hayashi T."/>
            <person name="Toyoda A."/>
            <person name="Oliveira C."/>
            <person name="Osipova E."/>
            <person name="Leigh N.D."/>
            <person name="Simon A."/>
            <person name="Yun M.H."/>
        </authorList>
    </citation>
    <scope>NUCLEOTIDE SEQUENCE</scope>
    <source>
        <strain evidence="2">20211129_DDA</strain>
        <tissue evidence="2">Liver</tissue>
    </source>
</reference>
<protein>
    <recommendedName>
        <fullName evidence="4">Secreted protein</fullName>
    </recommendedName>
</protein>
<evidence type="ECO:0000256" key="1">
    <source>
        <dbReference type="SAM" id="SignalP"/>
    </source>
</evidence>
<evidence type="ECO:0008006" key="4">
    <source>
        <dbReference type="Google" id="ProtNLM"/>
    </source>
</evidence>
<name>A0AAV7PUG6_PLEWA</name>
<accession>A0AAV7PUG6</accession>
<dbReference type="EMBL" id="JANPWB010000011">
    <property type="protein sequence ID" value="KAJ1131549.1"/>
    <property type="molecule type" value="Genomic_DNA"/>
</dbReference>
<feature type="chain" id="PRO_5043989568" description="Secreted protein" evidence="1">
    <location>
        <begin position="28"/>
        <end position="73"/>
    </location>
</feature>
<dbReference type="Proteomes" id="UP001066276">
    <property type="component" value="Chromosome 7"/>
</dbReference>
<comment type="caution">
    <text evidence="2">The sequence shown here is derived from an EMBL/GenBank/DDBJ whole genome shotgun (WGS) entry which is preliminary data.</text>
</comment>
<feature type="signal peptide" evidence="1">
    <location>
        <begin position="1"/>
        <end position="27"/>
    </location>
</feature>
<proteinExistence type="predicted"/>
<dbReference type="AlphaFoldDB" id="A0AAV7PUG6"/>
<evidence type="ECO:0000313" key="3">
    <source>
        <dbReference type="Proteomes" id="UP001066276"/>
    </source>
</evidence>
<evidence type="ECO:0000313" key="2">
    <source>
        <dbReference type="EMBL" id="KAJ1131549.1"/>
    </source>
</evidence>
<sequence>MVNKMLPAMHTLLAAALCTFLDPPVVAMEEVAGLCILCRVCRRAPGVEEMELWPKLLEAELGTAAVEGKEAEQ</sequence>
<keyword evidence="3" id="KW-1185">Reference proteome</keyword>